<keyword evidence="1" id="KW-1133">Transmembrane helix</keyword>
<gene>
    <name evidence="2" type="ORF">JOF29_006053</name>
</gene>
<feature type="transmembrane region" description="Helical" evidence="1">
    <location>
        <begin position="13"/>
        <end position="34"/>
    </location>
</feature>
<dbReference type="Proteomes" id="UP000755585">
    <property type="component" value="Unassembled WGS sequence"/>
</dbReference>
<dbReference type="EMBL" id="JAGINT010000002">
    <property type="protein sequence ID" value="MBP2354943.1"/>
    <property type="molecule type" value="Genomic_DNA"/>
</dbReference>
<evidence type="ECO:0000256" key="1">
    <source>
        <dbReference type="SAM" id="Phobius"/>
    </source>
</evidence>
<keyword evidence="1" id="KW-0472">Membrane</keyword>
<organism evidence="2 3">
    <name type="scientific">Kribbella aluminosa</name>
    <dbReference type="NCBI Taxonomy" id="416017"/>
    <lineage>
        <taxon>Bacteria</taxon>
        <taxon>Bacillati</taxon>
        <taxon>Actinomycetota</taxon>
        <taxon>Actinomycetes</taxon>
        <taxon>Propionibacteriales</taxon>
        <taxon>Kribbellaceae</taxon>
        <taxon>Kribbella</taxon>
    </lineage>
</organism>
<name>A0ABS4UTH5_9ACTN</name>
<accession>A0ABS4UTH5</accession>
<dbReference type="PROSITE" id="PS51257">
    <property type="entry name" value="PROKAR_LIPOPROTEIN"/>
    <property type="match status" value="1"/>
</dbReference>
<dbReference type="RefSeq" id="WP_209697676.1">
    <property type="nucleotide sequence ID" value="NZ_BAAAVU010000008.1"/>
</dbReference>
<feature type="transmembrane region" description="Helical" evidence="1">
    <location>
        <begin position="79"/>
        <end position="101"/>
    </location>
</feature>
<feature type="transmembrane region" description="Helical" evidence="1">
    <location>
        <begin position="46"/>
        <end position="67"/>
    </location>
</feature>
<comment type="caution">
    <text evidence="2">The sequence shown here is derived from an EMBL/GenBank/DDBJ whole genome shotgun (WGS) entry which is preliminary data.</text>
</comment>
<evidence type="ECO:0000313" key="2">
    <source>
        <dbReference type="EMBL" id="MBP2354943.1"/>
    </source>
</evidence>
<protein>
    <submittedName>
        <fullName evidence="2">Uncharacterized protein</fullName>
    </submittedName>
</protein>
<reference evidence="2 3" key="1">
    <citation type="submission" date="2021-03" db="EMBL/GenBank/DDBJ databases">
        <title>Sequencing the genomes of 1000 actinobacteria strains.</title>
        <authorList>
            <person name="Klenk H.-P."/>
        </authorList>
    </citation>
    <scope>NUCLEOTIDE SEQUENCE [LARGE SCALE GENOMIC DNA]</scope>
    <source>
        <strain evidence="2 3">DSM 18824</strain>
    </source>
</reference>
<sequence>MSEDAVKFVPTSLVLWSLVACGTSLGLVLKAVLLEAGTLSSGARRLTIVSSGVMLGLCVLVAVASIATYEKGLSRYLGLITLALVVVDLVCLILGIFRLAFVLSDTPLLLISILAARKILKIRTDRLNVE</sequence>
<evidence type="ECO:0000313" key="3">
    <source>
        <dbReference type="Proteomes" id="UP000755585"/>
    </source>
</evidence>
<proteinExistence type="predicted"/>
<keyword evidence="1" id="KW-0812">Transmembrane</keyword>
<keyword evidence="3" id="KW-1185">Reference proteome</keyword>